<dbReference type="PATRIC" id="fig|1618345.3.peg.712"/>
<sequence length="242" mass="28325">MISKFEIGTSGWVYKHWRGIFYPEVLSQSNWLGFFSQHFDTVEINSSFYRQPTEQTVKKWSNQVVNSDFCFAVKINKYITHLKKLDVTKDELLSHLAPYYYFGNNLGPILIQLPPFLEANSETIIRFLSLLPSGYKFAIEPRHESWFSPDMISKLSRYNVALVLADSAKYPVKIEKTADFGYVRFHGSKFGESLYSEEELIKWAIKLRKMAKDLKKVYIYFNNDFAGNAIRNAIELRQILRK</sequence>
<dbReference type="SUPFAM" id="SSF117396">
    <property type="entry name" value="TM1631-like"/>
    <property type="match status" value="1"/>
</dbReference>
<accession>A0A0G0P871</accession>
<comment type="caution">
    <text evidence="1">The sequence shown here is derived from an EMBL/GenBank/DDBJ whole genome shotgun (WGS) entry which is preliminary data.</text>
</comment>
<dbReference type="PANTHER" id="PTHR30348">
    <property type="entry name" value="UNCHARACTERIZED PROTEIN YECE"/>
    <property type="match status" value="1"/>
</dbReference>
<gene>
    <name evidence="1" type="ORF">UT18_C0011G0025</name>
</gene>
<evidence type="ECO:0000313" key="1">
    <source>
        <dbReference type="EMBL" id="KKQ94319.1"/>
    </source>
</evidence>
<protein>
    <recommendedName>
        <fullName evidence="3">DUF72 domain-containing protein</fullName>
    </recommendedName>
</protein>
<dbReference type="AlphaFoldDB" id="A0A0G0P871"/>
<evidence type="ECO:0000313" key="2">
    <source>
        <dbReference type="Proteomes" id="UP000034207"/>
    </source>
</evidence>
<name>A0A0G0P871_UNCC2</name>
<organism evidence="1 2">
    <name type="scientific">candidate division CPR2 bacterium GW2011_GWC2_39_10</name>
    <dbReference type="NCBI Taxonomy" id="1618345"/>
    <lineage>
        <taxon>Bacteria</taxon>
        <taxon>Bacteria division CPR2</taxon>
    </lineage>
</organism>
<dbReference type="PANTHER" id="PTHR30348:SF4">
    <property type="entry name" value="DUF72 DOMAIN-CONTAINING PROTEIN"/>
    <property type="match status" value="1"/>
</dbReference>
<dbReference type="InterPro" id="IPR002763">
    <property type="entry name" value="DUF72"/>
</dbReference>
<dbReference type="Gene3D" id="3.20.20.410">
    <property type="entry name" value="Protein of unknown function UPF0759"/>
    <property type="match status" value="1"/>
</dbReference>
<reference evidence="1 2" key="1">
    <citation type="journal article" date="2015" name="Nature">
        <title>rRNA introns, odd ribosomes, and small enigmatic genomes across a large radiation of phyla.</title>
        <authorList>
            <person name="Brown C.T."/>
            <person name="Hug L.A."/>
            <person name="Thomas B.C."/>
            <person name="Sharon I."/>
            <person name="Castelle C.J."/>
            <person name="Singh A."/>
            <person name="Wilkins M.J."/>
            <person name="Williams K.H."/>
            <person name="Banfield J.F."/>
        </authorList>
    </citation>
    <scope>NUCLEOTIDE SEQUENCE [LARGE SCALE GENOMIC DNA]</scope>
</reference>
<proteinExistence type="predicted"/>
<dbReference type="Proteomes" id="UP000034207">
    <property type="component" value="Unassembled WGS sequence"/>
</dbReference>
<dbReference type="InterPro" id="IPR036520">
    <property type="entry name" value="UPF0759_sf"/>
</dbReference>
<dbReference type="STRING" id="1618345.UT18_C0011G0025"/>
<dbReference type="Pfam" id="PF01904">
    <property type="entry name" value="DUF72"/>
    <property type="match status" value="1"/>
</dbReference>
<evidence type="ECO:0008006" key="3">
    <source>
        <dbReference type="Google" id="ProtNLM"/>
    </source>
</evidence>
<dbReference type="EMBL" id="LBVV01000011">
    <property type="protein sequence ID" value="KKQ94319.1"/>
    <property type="molecule type" value="Genomic_DNA"/>
</dbReference>